<reference evidence="2" key="1">
    <citation type="journal article" date="2023" name="G3 (Bethesda)">
        <title>Genome assembly and association tests identify interacting loci associated with vigor, precocity, and sex in interspecific pistachio rootstocks.</title>
        <authorList>
            <person name="Palmer W."/>
            <person name="Jacygrad E."/>
            <person name="Sagayaradj S."/>
            <person name="Cavanaugh K."/>
            <person name="Han R."/>
            <person name="Bertier L."/>
            <person name="Beede B."/>
            <person name="Kafkas S."/>
            <person name="Golino D."/>
            <person name="Preece J."/>
            <person name="Michelmore R."/>
        </authorList>
    </citation>
    <scope>NUCLEOTIDE SEQUENCE [LARGE SCALE GENOMIC DNA]</scope>
</reference>
<keyword evidence="2" id="KW-1185">Reference proteome</keyword>
<name>A0ACC1C855_9ROSI</name>
<gene>
    <name evidence="1" type="ORF">Patl1_02027</name>
</gene>
<sequence length="50" mass="5878">MGRHTKSLMATKKKSSPKPRHWGQNTVSSLKIIYFVTKFFVHKRITIHPK</sequence>
<accession>A0ACC1C855</accession>
<evidence type="ECO:0000313" key="1">
    <source>
        <dbReference type="EMBL" id="KAJ0111738.1"/>
    </source>
</evidence>
<evidence type="ECO:0000313" key="2">
    <source>
        <dbReference type="Proteomes" id="UP001164250"/>
    </source>
</evidence>
<comment type="caution">
    <text evidence="1">The sequence shown here is derived from an EMBL/GenBank/DDBJ whole genome shotgun (WGS) entry which is preliminary data.</text>
</comment>
<organism evidence="1 2">
    <name type="scientific">Pistacia atlantica</name>
    <dbReference type="NCBI Taxonomy" id="434234"/>
    <lineage>
        <taxon>Eukaryota</taxon>
        <taxon>Viridiplantae</taxon>
        <taxon>Streptophyta</taxon>
        <taxon>Embryophyta</taxon>
        <taxon>Tracheophyta</taxon>
        <taxon>Spermatophyta</taxon>
        <taxon>Magnoliopsida</taxon>
        <taxon>eudicotyledons</taxon>
        <taxon>Gunneridae</taxon>
        <taxon>Pentapetalae</taxon>
        <taxon>rosids</taxon>
        <taxon>malvids</taxon>
        <taxon>Sapindales</taxon>
        <taxon>Anacardiaceae</taxon>
        <taxon>Pistacia</taxon>
    </lineage>
</organism>
<dbReference type="Proteomes" id="UP001164250">
    <property type="component" value="Chromosome 1"/>
</dbReference>
<protein>
    <submittedName>
        <fullName evidence="1">Uncharacterized protein</fullName>
    </submittedName>
</protein>
<dbReference type="EMBL" id="CM047897">
    <property type="protein sequence ID" value="KAJ0111738.1"/>
    <property type="molecule type" value="Genomic_DNA"/>
</dbReference>
<proteinExistence type="predicted"/>